<feature type="compositionally biased region" description="Low complexity" evidence="3">
    <location>
        <begin position="1119"/>
        <end position="1136"/>
    </location>
</feature>
<evidence type="ECO:0000313" key="6">
    <source>
        <dbReference type="Proteomes" id="UP001172687"/>
    </source>
</evidence>
<dbReference type="Pfam" id="PF00211">
    <property type="entry name" value="Guanylate_cyc"/>
    <property type="match status" value="1"/>
</dbReference>
<dbReference type="CDD" id="cd07302">
    <property type="entry name" value="CHD"/>
    <property type="match status" value="1"/>
</dbReference>
<keyword evidence="6" id="KW-1185">Reference proteome</keyword>
<dbReference type="SUPFAM" id="SSF55073">
    <property type="entry name" value="Nucleotide cyclase"/>
    <property type="match status" value="1"/>
</dbReference>
<dbReference type="Proteomes" id="UP001172687">
    <property type="component" value="Unassembled WGS sequence"/>
</dbReference>
<feature type="compositionally biased region" description="Basic residues" evidence="3">
    <location>
        <begin position="1065"/>
        <end position="1074"/>
    </location>
</feature>
<comment type="caution">
    <text evidence="5">The sequence shown here is derived from an EMBL/GenBank/DDBJ whole genome shotgun (WGS) entry which is preliminary data.</text>
</comment>
<protein>
    <submittedName>
        <fullName evidence="5">Adenylate/guanylate cyclase domain-containing protein</fullName>
    </submittedName>
</protein>
<feature type="region of interest" description="Disordered" evidence="3">
    <location>
        <begin position="1039"/>
        <end position="1136"/>
    </location>
</feature>
<evidence type="ECO:0000256" key="2">
    <source>
        <dbReference type="ARBA" id="ARBA00022840"/>
    </source>
</evidence>
<dbReference type="Gene3D" id="3.30.70.1230">
    <property type="entry name" value="Nucleotide cyclase"/>
    <property type="match status" value="1"/>
</dbReference>
<evidence type="ECO:0000256" key="1">
    <source>
        <dbReference type="ARBA" id="ARBA00022741"/>
    </source>
</evidence>
<name>A0ABT8HJX5_MYCAO</name>
<dbReference type="PANTHER" id="PTHR16305">
    <property type="entry name" value="TESTICULAR SOLUBLE ADENYLYL CYCLASE"/>
    <property type="match status" value="1"/>
</dbReference>
<keyword evidence="1" id="KW-0547">Nucleotide-binding</keyword>
<dbReference type="Pfam" id="PF13191">
    <property type="entry name" value="AAA_16"/>
    <property type="match status" value="1"/>
</dbReference>
<proteinExistence type="predicted"/>
<feature type="compositionally biased region" description="Low complexity" evidence="3">
    <location>
        <begin position="1045"/>
        <end position="1059"/>
    </location>
</feature>
<evidence type="ECO:0000259" key="4">
    <source>
        <dbReference type="PROSITE" id="PS50125"/>
    </source>
</evidence>
<dbReference type="Gene3D" id="3.40.50.300">
    <property type="entry name" value="P-loop containing nucleotide triphosphate hydrolases"/>
    <property type="match status" value="1"/>
</dbReference>
<sequence>MTLLFADVVRSMDLAARLDVERLRDIMTEVVERSAAVLRRYGGTVEYHGDGVMAIFGAPTALEDHAFRACVAALAIQDEMKQLASEVELSDGAALQVRVGLSSGRVIAGDIGSGSLGYRAIGEHVGMAQRMESVAPPGGVMVSESTVRLVEHRVVLAEPEHVRIKGADEPVHARRLLGIGPRVGWVGRAEAGLVGRHREMATLDALADRTIGARGGVVNVVGPPGIGKSRVAREAADAAAARGLEVIWTFCESHAREVPFQAVTRLLRAATGVTDLQSDAARALVREQLRDADARDVLLLEDLLGIADPDVALPQIDPAARRQRLTALINTASLALTDPTLHIIEDVHWIDAISESMLADFLTVIPQTKLMVLITSRPEYTGDLTQVDGAQLIALAPLNDSDTATMLGELLGSDASVRDLTTAIAERAAGNPFFAEEMVRELAQRGVLTGEHGEYICRTDIADVAVPATVQAAIEARIDRMSTAAKRTLNAASVIGARFEAGLLAALGIDAVFDELLGAELIDQVRFTPSAEYAFHHPLIRAVAYESQLKSDRTHWHRRLATAIQERAPESLEENASLIAGHLEAAGDQRPAYDWHMRSGAWSTNRDLAAARMSWERARRIADQLPDEDPDQLSMRIAPRTMLCATDLQAREVQESRARFTELRELCSAAGDNVSLAIGMTAVATEALYSGRVREAAQLSSQQVALLESIDDPTPTMGLAAVAFCSWLGVCGFGEILRWSNTVVDLAAGDPVKGAGYGVGSPLAVALAWRGTARSCLGRPGWRADLHDAVAMAQRSNPETLSGVIAWSYGIAMQYGALDADDFVMRASQGALQTAQGASNDRAMGLAAYTLAVGLLKQDDVSDRRRGLELMMQARDIWTRRHILFLIPVTDLWAAREAARNGDHDGALPVMRHAVGELRRGYPFYGVWGTGVLVETLLERAACGDLTEAREAISWFANLAAGARSAMPGIMLMRLRALLSGAGGDEIAYMHLATRYRDMAESLGFDGHIAWARAMVDGHRWLNWSRRRRRTIRRLRHYPQTTNRPAPALLTILTTTPQTSPGRQLRPHRSRWRRQANAAARGDAPDSMPATAGRRSRRRSTPRPHLPSRSLQSSKAPRRSMPVRVRSRAPSNSTPR</sequence>
<dbReference type="SUPFAM" id="SSF52540">
    <property type="entry name" value="P-loop containing nucleoside triphosphate hydrolases"/>
    <property type="match status" value="1"/>
</dbReference>
<gene>
    <name evidence="5" type="ORF">QYF68_22550</name>
</gene>
<dbReference type="InterPro" id="IPR001054">
    <property type="entry name" value="A/G_cyclase"/>
</dbReference>
<accession>A0ABT8HJX5</accession>
<dbReference type="InterPro" id="IPR041664">
    <property type="entry name" value="AAA_16"/>
</dbReference>
<dbReference type="RefSeq" id="WP_234935304.1">
    <property type="nucleotide sequence ID" value="NZ_CP070380.1"/>
</dbReference>
<dbReference type="SMART" id="SM00044">
    <property type="entry name" value="CYCc"/>
    <property type="match status" value="1"/>
</dbReference>
<dbReference type="EMBL" id="JAUHTC010000078">
    <property type="protein sequence ID" value="MDN4520577.1"/>
    <property type="molecule type" value="Genomic_DNA"/>
</dbReference>
<organism evidence="5 6">
    <name type="scientific">Mycolicibacterium austroafricanum</name>
    <name type="common">Mycobacterium austroafricanum</name>
    <dbReference type="NCBI Taxonomy" id="39687"/>
    <lineage>
        <taxon>Bacteria</taxon>
        <taxon>Bacillati</taxon>
        <taxon>Actinomycetota</taxon>
        <taxon>Actinomycetes</taxon>
        <taxon>Mycobacteriales</taxon>
        <taxon>Mycobacteriaceae</taxon>
        <taxon>Mycolicibacterium</taxon>
    </lineage>
</organism>
<feature type="domain" description="Guanylate cyclase" evidence="4">
    <location>
        <begin position="2"/>
        <end position="132"/>
    </location>
</feature>
<dbReference type="InterPro" id="IPR029787">
    <property type="entry name" value="Nucleotide_cyclase"/>
</dbReference>
<dbReference type="PROSITE" id="PS50125">
    <property type="entry name" value="GUANYLATE_CYCLASE_2"/>
    <property type="match status" value="1"/>
</dbReference>
<dbReference type="PANTHER" id="PTHR16305:SF28">
    <property type="entry name" value="GUANYLATE CYCLASE DOMAIN-CONTAINING PROTEIN"/>
    <property type="match status" value="1"/>
</dbReference>
<evidence type="ECO:0000256" key="3">
    <source>
        <dbReference type="SAM" id="MobiDB-lite"/>
    </source>
</evidence>
<dbReference type="InterPro" id="IPR027417">
    <property type="entry name" value="P-loop_NTPase"/>
</dbReference>
<reference evidence="5" key="1">
    <citation type="submission" date="2023-07" db="EMBL/GenBank/DDBJ databases">
        <title>Degradation of tert-butanol by M. austroafricanum TBA100.</title>
        <authorList>
            <person name="Helbich S."/>
            <person name="Vainshtein Y."/>
        </authorList>
    </citation>
    <scope>NUCLEOTIDE SEQUENCE</scope>
    <source>
        <strain evidence="5">TBA100</strain>
    </source>
</reference>
<evidence type="ECO:0000313" key="5">
    <source>
        <dbReference type="EMBL" id="MDN4520577.1"/>
    </source>
</evidence>
<keyword evidence="2" id="KW-0067">ATP-binding</keyword>